<dbReference type="InterPro" id="IPR004089">
    <property type="entry name" value="MCPsignal_dom"/>
</dbReference>
<evidence type="ECO:0000256" key="1">
    <source>
        <dbReference type="ARBA" id="ARBA00023224"/>
    </source>
</evidence>
<organism evidence="4">
    <name type="scientific">Clostridium tertium</name>
    <dbReference type="NCBI Taxonomy" id="1559"/>
    <lineage>
        <taxon>Bacteria</taxon>
        <taxon>Bacillati</taxon>
        <taxon>Bacillota</taxon>
        <taxon>Clostridia</taxon>
        <taxon>Eubacteriales</taxon>
        <taxon>Clostridiaceae</taxon>
        <taxon>Clostridium</taxon>
    </lineage>
</organism>
<evidence type="ECO:0000259" key="3">
    <source>
        <dbReference type="PROSITE" id="PS50111"/>
    </source>
</evidence>
<dbReference type="Gene3D" id="1.10.287.950">
    <property type="entry name" value="Methyl-accepting chemotaxis protein"/>
    <property type="match status" value="1"/>
</dbReference>
<dbReference type="EMBL" id="CACRTO010000020">
    <property type="protein sequence ID" value="VYU33590.1"/>
    <property type="molecule type" value="Genomic_DNA"/>
</dbReference>
<reference evidence="4" key="1">
    <citation type="submission" date="2019-11" db="EMBL/GenBank/DDBJ databases">
        <authorList>
            <person name="Feng L."/>
        </authorList>
    </citation>
    <scope>NUCLEOTIDE SEQUENCE</scope>
    <source>
        <strain evidence="4">CTertiumLFYP3</strain>
    </source>
</reference>
<protein>
    <submittedName>
        <fullName evidence="4">Methyl-accepting chemotaxis protein 3</fullName>
    </submittedName>
</protein>
<dbReference type="AlphaFoldDB" id="A0A6N3DXB8"/>
<keyword evidence="1 2" id="KW-0807">Transducer</keyword>
<dbReference type="PROSITE" id="PS50111">
    <property type="entry name" value="CHEMOTAXIS_TRANSDUC_2"/>
    <property type="match status" value="1"/>
</dbReference>
<dbReference type="RefSeq" id="WP_156626548.1">
    <property type="nucleotide sequence ID" value="NZ_CACRTO010000020.1"/>
</dbReference>
<feature type="domain" description="Methyl-accepting transducer" evidence="3">
    <location>
        <begin position="50"/>
        <end position="307"/>
    </location>
</feature>
<dbReference type="GO" id="GO:0007165">
    <property type="term" value="P:signal transduction"/>
    <property type="evidence" value="ECO:0007669"/>
    <property type="project" value="UniProtKB-KW"/>
</dbReference>
<dbReference type="PANTHER" id="PTHR32089">
    <property type="entry name" value="METHYL-ACCEPTING CHEMOTAXIS PROTEIN MCPB"/>
    <property type="match status" value="1"/>
</dbReference>
<dbReference type="SMART" id="SM00283">
    <property type="entry name" value="MA"/>
    <property type="match status" value="1"/>
</dbReference>
<dbReference type="PANTHER" id="PTHR32089:SF112">
    <property type="entry name" value="LYSOZYME-LIKE PROTEIN-RELATED"/>
    <property type="match status" value="1"/>
</dbReference>
<proteinExistence type="predicted"/>
<accession>A0A6N3DXB8</accession>
<dbReference type="Pfam" id="PF00015">
    <property type="entry name" value="MCPsignal"/>
    <property type="match status" value="1"/>
</dbReference>
<evidence type="ECO:0000256" key="2">
    <source>
        <dbReference type="PROSITE-ProRule" id="PRU00284"/>
    </source>
</evidence>
<dbReference type="SUPFAM" id="SSF58104">
    <property type="entry name" value="Methyl-accepting chemotaxis protein (MCP) signaling domain"/>
    <property type="match status" value="1"/>
</dbReference>
<name>A0A6N3DXB8_9CLOT</name>
<sequence>MGLFSRSKGNALVEEKTKIENVNETPAYEVNEKDESNEILKDEMAKLSQSSSSISSAVHEVNNSLSSLTNATLSQAEELSSASEILETFNHRMEQLAYNITNVQISVLDTDKVADEGLNTFTDLDKSLKSLQEAFTTVSSTVSSLVSKLESVNSITDSISQIATQTNLLSLNAAIEAARAGEAGKGFSVVAGEVRKLAENSKQSVESITNILDDIKSDILNTSKSMQAANDVIDNQQKTLQYTKGSFNNIKTSIGESITEIDSCIENLTVASGEKDNVLSIMEKVSTLSQEHSALCEEIAANMDLQAGSLEELDGTISVLNSNL</sequence>
<dbReference type="GO" id="GO:0016020">
    <property type="term" value="C:membrane"/>
    <property type="evidence" value="ECO:0007669"/>
    <property type="project" value="InterPro"/>
</dbReference>
<gene>
    <name evidence="4" type="primary">mcp3</name>
    <name evidence="4" type="ORF">CTLFYP3_02095</name>
</gene>
<evidence type="ECO:0000313" key="4">
    <source>
        <dbReference type="EMBL" id="VYU33590.1"/>
    </source>
</evidence>